<dbReference type="Proteomes" id="UP000616346">
    <property type="component" value="Unassembled WGS sequence"/>
</dbReference>
<gene>
    <name evidence="1" type="ORF">H9626_07820</name>
</gene>
<comment type="caution">
    <text evidence="1">The sequence shown here is derived from an EMBL/GenBank/DDBJ whole genome shotgun (WGS) entry which is preliminary data.</text>
</comment>
<evidence type="ECO:0000313" key="2">
    <source>
        <dbReference type="Proteomes" id="UP000616346"/>
    </source>
</evidence>
<sequence length="335" mass="38653">MKKLYPLLTLIILLSCFSSCEKKTDFELRGELENFKSERILVVYDDPEVKLDTIYPKDGKFLYKLIPDTIHLFRLVDEAGRAIPIFADKGDRVTLTGSFEQPEVSGDGANRDYQEFRERIASIQHDSAAVSKAAEDFIRSHPQSFASAYLIDRYFVQVPDPDVERIKGLIDPLSGNIKDCRVLSTVLQTIPQKNEPQLTNVSYFSCKDRSGKYVSWSSKEGYTLINFWASWNELSKIRRDSLAEQVKRLPKDEFRVLNLSLDFNEKSWLSACKDDSEQWIEICDNKGWENQIIKQQNIKRLPANILVDRSRKILGTNLYGEALYDKVMQLTQNKD</sequence>
<dbReference type="EMBL" id="JACSPQ010000006">
    <property type="protein sequence ID" value="MBD8002120.1"/>
    <property type="molecule type" value="Genomic_DNA"/>
</dbReference>
<dbReference type="PROSITE" id="PS51257">
    <property type="entry name" value="PROKAR_LIPOPROTEIN"/>
    <property type="match status" value="1"/>
</dbReference>
<accession>A0ABR8VBK5</accession>
<dbReference type="InterPro" id="IPR036249">
    <property type="entry name" value="Thioredoxin-like_sf"/>
</dbReference>
<name>A0ABR8VBK5_9BACT</name>
<dbReference type="Gene3D" id="3.40.30.10">
    <property type="entry name" value="Glutaredoxin"/>
    <property type="match status" value="1"/>
</dbReference>
<keyword evidence="2" id="KW-1185">Reference proteome</keyword>
<dbReference type="SUPFAM" id="SSF52833">
    <property type="entry name" value="Thioredoxin-like"/>
    <property type="match status" value="1"/>
</dbReference>
<dbReference type="RefSeq" id="WP_191710128.1">
    <property type="nucleotide sequence ID" value="NZ_JACSPQ010000006.1"/>
</dbReference>
<protein>
    <submittedName>
        <fullName evidence="1">DUF4369 domain-containing protein</fullName>
    </submittedName>
</protein>
<evidence type="ECO:0000313" key="1">
    <source>
        <dbReference type="EMBL" id="MBD8002120.1"/>
    </source>
</evidence>
<organism evidence="1 2">
    <name type="scientific">Phocaeicola faecium</name>
    <dbReference type="NCBI Taxonomy" id="2762213"/>
    <lineage>
        <taxon>Bacteria</taxon>
        <taxon>Pseudomonadati</taxon>
        <taxon>Bacteroidota</taxon>
        <taxon>Bacteroidia</taxon>
        <taxon>Bacteroidales</taxon>
        <taxon>Bacteroidaceae</taxon>
        <taxon>Phocaeicola</taxon>
    </lineage>
</organism>
<reference evidence="1 2" key="1">
    <citation type="submission" date="2020-08" db="EMBL/GenBank/DDBJ databases">
        <title>A Genomic Blueprint of the Chicken Gut Microbiome.</title>
        <authorList>
            <person name="Gilroy R."/>
            <person name="Ravi A."/>
            <person name="Getino M."/>
            <person name="Pursley I."/>
            <person name="Horton D.L."/>
            <person name="Alikhan N.-F."/>
            <person name="Baker D."/>
            <person name="Gharbi K."/>
            <person name="Hall N."/>
            <person name="Watson M."/>
            <person name="Adriaenssens E.M."/>
            <person name="Foster-Nyarko E."/>
            <person name="Jarju S."/>
            <person name="Secka A."/>
            <person name="Antonio M."/>
            <person name="Oren A."/>
            <person name="Chaudhuri R."/>
            <person name="La Ragione R.M."/>
            <person name="Hildebrand F."/>
            <person name="Pallen M.J."/>
        </authorList>
    </citation>
    <scope>NUCLEOTIDE SEQUENCE [LARGE SCALE GENOMIC DNA]</scope>
    <source>
        <strain evidence="1 2">Sa1YUN3</strain>
    </source>
</reference>
<proteinExistence type="predicted"/>